<name>A0A2P5EQA6_TREOI</name>
<dbReference type="PANTHER" id="PTHR37391">
    <property type="entry name" value="E3 UBIQUITIN-PROTEIN LIGASE"/>
    <property type="match status" value="1"/>
</dbReference>
<organism evidence="1 2">
    <name type="scientific">Trema orientale</name>
    <name type="common">Charcoal tree</name>
    <name type="synonym">Celtis orientalis</name>
    <dbReference type="NCBI Taxonomy" id="63057"/>
    <lineage>
        <taxon>Eukaryota</taxon>
        <taxon>Viridiplantae</taxon>
        <taxon>Streptophyta</taxon>
        <taxon>Embryophyta</taxon>
        <taxon>Tracheophyta</taxon>
        <taxon>Spermatophyta</taxon>
        <taxon>Magnoliopsida</taxon>
        <taxon>eudicotyledons</taxon>
        <taxon>Gunneridae</taxon>
        <taxon>Pentapetalae</taxon>
        <taxon>rosids</taxon>
        <taxon>fabids</taxon>
        <taxon>Rosales</taxon>
        <taxon>Cannabaceae</taxon>
        <taxon>Trema</taxon>
    </lineage>
</organism>
<sequence>MPSSDSSSSFSLQASPTEYLKTLLDSARPFFSGELESVDERLPSLVVILCQITNILHSTGASKCSHKRRTFLDHLIDVYRPFIHDNLLFCYTNSELVEYLECSEISLKNAKEKGLFDEEEGWRKKLRNLVPANGIVVKHIKTSEDVVVEKIGCRVSVDEHGGFYDQYFSFQDVLFENFDGKFEFKGNNTAFALWPGEGKSRLWRNSVSKMGAVYSLIVREEKIFDAEKKRGLVEKRWIKTEMKI</sequence>
<accession>A0A2P5EQA6</accession>
<reference evidence="2" key="1">
    <citation type="submission" date="2016-06" db="EMBL/GenBank/DDBJ databases">
        <title>Parallel loss of symbiosis genes in relatives of nitrogen-fixing non-legume Parasponia.</title>
        <authorList>
            <person name="Van Velzen R."/>
            <person name="Holmer R."/>
            <person name="Bu F."/>
            <person name="Rutten L."/>
            <person name="Van Zeijl A."/>
            <person name="Liu W."/>
            <person name="Santuari L."/>
            <person name="Cao Q."/>
            <person name="Sharma T."/>
            <person name="Shen D."/>
            <person name="Roswanjaya Y."/>
            <person name="Wardhani T."/>
            <person name="Kalhor M.S."/>
            <person name="Jansen J."/>
            <person name="Van den Hoogen J."/>
            <person name="Gungor B."/>
            <person name="Hartog M."/>
            <person name="Hontelez J."/>
            <person name="Verver J."/>
            <person name="Yang W.-C."/>
            <person name="Schijlen E."/>
            <person name="Repin R."/>
            <person name="Schilthuizen M."/>
            <person name="Schranz E."/>
            <person name="Heidstra R."/>
            <person name="Miyata K."/>
            <person name="Fedorova E."/>
            <person name="Kohlen W."/>
            <person name="Bisseling T."/>
            <person name="Smit S."/>
            <person name="Geurts R."/>
        </authorList>
    </citation>
    <scope>NUCLEOTIDE SEQUENCE [LARGE SCALE GENOMIC DNA]</scope>
    <source>
        <strain evidence="2">cv. RG33-2</strain>
    </source>
</reference>
<dbReference type="OrthoDB" id="2306007at2759"/>
<dbReference type="PANTHER" id="PTHR37391:SF2">
    <property type="entry name" value="E3 UBIQUITIN-PROTEIN LIGASE"/>
    <property type="match status" value="1"/>
</dbReference>
<comment type="caution">
    <text evidence="1">The sequence shown here is derived from an EMBL/GenBank/DDBJ whole genome shotgun (WGS) entry which is preliminary data.</text>
</comment>
<dbReference type="AlphaFoldDB" id="A0A2P5EQA6"/>
<keyword evidence="2" id="KW-1185">Reference proteome</keyword>
<proteinExistence type="predicted"/>
<evidence type="ECO:0000313" key="1">
    <source>
        <dbReference type="EMBL" id="PON87743.1"/>
    </source>
</evidence>
<evidence type="ECO:0000313" key="2">
    <source>
        <dbReference type="Proteomes" id="UP000237000"/>
    </source>
</evidence>
<dbReference type="Proteomes" id="UP000237000">
    <property type="component" value="Unassembled WGS sequence"/>
</dbReference>
<dbReference type="InParanoid" id="A0A2P5EQA6"/>
<dbReference type="EMBL" id="JXTC01000113">
    <property type="protein sequence ID" value="PON87743.1"/>
    <property type="molecule type" value="Genomic_DNA"/>
</dbReference>
<gene>
    <name evidence="1" type="ORF">TorRG33x02_164380</name>
</gene>
<protein>
    <submittedName>
        <fullName evidence="1">Uncharacterized protein</fullName>
    </submittedName>
</protein>